<accession>A0A0B7N1Z8</accession>
<keyword evidence="1" id="KW-0812">Transmembrane</keyword>
<gene>
    <name evidence="2" type="primary">PARPA_03074.1 scaffold 6726</name>
</gene>
<dbReference type="OrthoDB" id="2278578at2759"/>
<evidence type="ECO:0000313" key="2">
    <source>
        <dbReference type="EMBL" id="CEP09545.1"/>
    </source>
</evidence>
<protein>
    <submittedName>
        <fullName evidence="2">Uncharacterized protein</fullName>
    </submittedName>
</protein>
<sequence>MPNWTQLSLPEYLTCVALFIVLSTILIPDTKAYWHKSDFALGPTIDFSHWMAMERFNAINKMHVFTAPDATAYAAADSISFVLFSMPASSWQIYLC</sequence>
<keyword evidence="1" id="KW-1133">Transmembrane helix</keyword>
<evidence type="ECO:0000256" key="1">
    <source>
        <dbReference type="SAM" id="Phobius"/>
    </source>
</evidence>
<keyword evidence="1" id="KW-0472">Membrane</keyword>
<reference evidence="2 3" key="1">
    <citation type="submission" date="2014-09" db="EMBL/GenBank/DDBJ databases">
        <authorList>
            <person name="Ellenberger Sabrina"/>
        </authorList>
    </citation>
    <scope>NUCLEOTIDE SEQUENCE [LARGE SCALE GENOMIC DNA]</scope>
    <source>
        <strain evidence="2 3">CBS 412.66</strain>
    </source>
</reference>
<proteinExistence type="predicted"/>
<dbReference type="EMBL" id="LN721931">
    <property type="protein sequence ID" value="CEP09545.1"/>
    <property type="molecule type" value="Genomic_DNA"/>
</dbReference>
<keyword evidence="3" id="KW-1185">Reference proteome</keyword>
<name>A0A0B7N1Z8_9FUNG</name>
<dbReference type="AlphaFoldDB" id="A0A0B7N1Z8"/>
<organism evidence="2 3">
    <name type="scientific">Parasitella parasitica</name>
    <dbReference type="NCBI Taxonomy" id="35722"/>
    <lineage>
        <taxon>Eukaryota</taxon>
        <taxon>Fungi</taxon>
        <taxon>Fungi incertae sedis</taxon>
        <taxon>Mucoromycota</taxon>
        <taxon>Mucoromycotina</taxon>
        <taxon>Mucoromycetes</taxon>
        <taxon>Mucorales</taxon>
        <taxon>Mucorineae</taxon>
        <taxon>Mucoraceae</taxon>
        <taxon>Parasitella</taxon>
    </lineage>
</organism>
<dbReference type="Proteomes" id="UP000054107">
    <property type="component" value="Unassembled WGS sequence"/>
</dbReference>
<evidence type="ECO:0000313" key="3">
    <source>
        <dbReference type="Proteomes" id="UP000054107"/>
    </source>
</evidence>
<feature type="transmembrane region" description="Helical" evidence="1">
    <location>
        <begin position="6"/>
        <end position="27"/>
    </location>
</feature>